<dbReference type="PANTHER" id="PTHR10809:SF6">
    <property type="entry name" value="AT11025P-RELATED"/>
    <property type="match status" value="1"/>
</dbReference>
<keyword evidence="5" id="KW-0472">Membrane</keyword>
<comment type="caution">
    <text evidence="8">The sequence shown here is derived from an EMBL/GenBank/DDBJ whole genome shotgun (WGS) entry which is preliminary data.</text>
</comment>
<dbReference type="GO" id="GO:0061817">
    <property type="term" value="P:endoplasmic reticulum-plasma membrane tethering"/>
    <property type="evidence" value="ECO:0007669"/>
    <property type="project" value="TreeGrafter"/>
</dbReference>
<feature type="compositionally biased region" description="Basic residues" evidence="6">
    <location>
        <begin position="14"/>
        <end position="33"/>
    </location>
</feature>
<evidence type="ECO:0000313" key="8">
    <source>
        <dbReference type="EMBL" id="KAG5457011.1"/>
    </source>
</evidence>
<feature type="domain" description="MSP" evidence="7">
    <location>
        <begin position="93"/>
        <end position="205"/>
    </location>
</feature>
<evidence type="ECO:0000256" key="5">
    <source>
        <dbReference type="ARBA" id="ARBA00023136"/>
    </source>
</evidence>
<dbReference type="GO" id="GO:0033149">
    <property type="term" value="F:FFAT motif binding"/>
    <property type="evidence" value="ECO:0007669"/>
    <property type="project" value="TreeGrafter"/>
</dbReference>
<accession>A0A8H8DG66</accession>
<evidence type="ECO:0000256" key="3">
    <source>
        <dbReference type="ARBA" id="ARBA00022692"/>
    </source>
</evidence>
<dbReference type="InterPro" id="IPR016763">
    <property type="entry name" value="VAP"/>
</dbReference>
<keyword evidence="3" id="KW-0812">Transmembrane</keyword>
<dbReference type="PROSITE" id="PS50202">
    <property type="entry name" value="MSP"/>
    <property type="match status" value="1"/>
</dbReference>
<reference evidence="8 9" key="1">
    <citation type="journal article" name="Sci. Rep.">
        <title>Genome-scale phylogenetic analyses confirm Olpidium as the closest living zoosporic fungus to the non-flagellated, terrestrial fungi.</title>
        <authorList>
            <person name="Chang Y."/>
            <person name="Rochon D."/>
            <person name="Sekimoto S."/>
            <person name="Wang Y."/>
            <person name="Chovatia M."/>
            <person name="Sandor L."/>
            <person name="Salamov A."/>
            <person name="Grigoriev I.V."/>
            <person name="Stajich J.E."/>
            <person name="Spatafora J.W."/>
        </authorList>
    </citation>
    <scope>NUCLEOTIDE SEQUENCE [LARGE SCALE GENOMIC DNA]</scope>
    <source>
        <strain evidence="8">S191</strain>
    </source>
</reference>
<dbReference type="EMBL" id="JAEFCI010010779">
    <property type="protein sequence ID" value="KAG5457011.1"/>
    <property type="molecule type" value="Genomic_DNA"/>
</dbReference>
<dbReference type="GO" id="GO:0090158">
    <property type="term" value="P:endoplasmic reticulum membrane organization"/>
    <property type="evidence" value="ECO:0007669"/>
    <property type="project" value="TreeGrafter"/>
</dbReference>
<dbReference type="GO" id="GO:0005886">
    <property type="term" value="C:plasma membrane"/>
    <property type="evidence" value="ECO:0007669"/>
    <property type="project" value="TreeGrafter"/>
</dbReference>
<sequence length="429" mass="47322">VGSRDVSRQAVSKARAKRSAGTRRRIVPSRRRLALTPGGGKRTEVEPASFCHRGRRRRSPNALSRTMRRFRAVRPFLTEPLRAGTHASVWGFFFPAEPPVASLFPGPLTRLVSEYLHVTNRHPDQSVAFKVKTTAPKQYCVRPNSGKIKPGETVQIQDEREKHSLVRTPVATRGGRGARQDRRTKSPVRFPRGGGRRKGPQTTIPPVPPPPPLPPAATFIALLSDFWLPLFCPIFVDLGFGSQRGLAARRAENRPRAAQATGEGKVEGSADQVSHDATRGSGGAQKTSSTPQASGAFAGKVWAEGGFFSRRLLLLGCLNRASFGDLVLKGGRLEYCFPQDYANTQREEELRKHRDTPDHTYTPREEELLRKLRAAEAQIQLLSKQNVGPPTPLLCCFLKFRNKAVDPAEHIARQTPGAVADFSLGSCRR</sequence>
<comment type="subcellular location">
    <subcellularLocation>
        <location evidence="1">Membrane</location>
        <topology evidence="1">Single-pass type IV membrane protein</topology>
    </subcellularLocation>
</comment>
<name>A0A8H8DG66_9FUNG</name>
<dbReference type="SUPFAM" id="SSF49354">
    <property type="entry name" value="PapD-like"/>
    <property type="match status" value="1"/>
</dbReference>
<keyword evidence="4" id="KW-1133">Transmembrane helix</keyword>
<feature type="compositionally biased region" description="Basic and acidic residues" evidence="6">
    <location>
        <begin position="264"/>
        <end position="278"/>
    </location>
</feature>
<dbReference type="InterPro" id="IPR013783">
    <property type="entry name" value="Ig-like_fold"/>
</dbReference>
<dbReference type="Proteomes" id="UP000673691">
    <property type="component" value="Unassembled WGS sequence"/>
</dbReference>
<organism evidence="8 9">
    <name type="scientific">Olpidium bornovanus</name>
    <dbReference type="NCBI Taxonomy" id="278681"/>
    <lineage>
        <taxon>Eukaryota</taxon>
        <taxon>Fungi</taxon>
        <taxon>Fungi incertae sedis</taxon>
        <taxon>Olpidiomycota</taxon>
        <taxon>Olpidiomycotina</taxon>
        <taxon>Olpidiomycetes</taxon>
        <taxon>Olpidiales</taxon>
        <taxon>Olpidiaceae</taxon>
        <taxon>Olpidium</taxon>
    </lineage>
</organism>
<proteinExistence type="inferred from homology"/>
<evidence type="ECO:0000256" key="1">
    <source>
        <dbReference type="ARBA" id="ARBA00004211"/>
    </source>
</evidence>
<dbReference type="AlphaFoldDB" id="A0A8H8DG66"/>
<evidence type="ECO:0000313" key="9">
    <source>
        <dbReference type="Proteomes" id="UP000673691"/>
    </source>
</evidence>
<feature type="compositionally biased region" description="Polar residues" evidence="6">
    <location>
        <begin position="284"/>
        <end position="293"/>
    </location>
</feature>
<dbReference type="InterPro" id="IPR000535">
    <property type="entry name" value="MSP_dom"/>
</dbReference>
<dbReference type="Gene3D" id="2.60.40.10">
    <property type="entry name" value="Immunoglobulins"/>
    <property type="match status" value="1"/>
</dbReference>
<feature type="region of interest" description="Disordered" evidence="6">
    <location>
        <begin position="171"/>
        <end position="211"/>
    </location>
</feature>
<evidence type="ECO:0000256" key="6">
    <source>
        <dbReference type="SAM" id="MobiDB-lite"/>
    </source>
</evidence>
<comment type="similarity">
    <text evidence="2">Belongs to the VAMP-associated protein (VAP) (TC 9.B.17) family.</text>
</comment>
<feature type="region of interest" description="Disordered" evidence="6">
    <location>
        <begin position="1"/>
        <end position="46"/>
    </location>
</feature>
<dbReference type="InterPro" id="IPR008962">
    <property type="entry name" value="PapD-like_sf"/>
</dbReference>
<gene>
    <name evidence="8" type="ORF">BJ554DRAFT_3090</name>
</gene>
<keyword evidence="9" id="KW-1185">Reference proteome</keyword>
<evidence type="ECO:0000256" key="2">
    <source>
        <dbReference type="ARBA" id="ARBA00008932"/>
    </source>
</evidence>
<dbReference type="PANTHER" id="PTHR10809">
    <property type="entry name" value="VESICLE-ASSOCIATED MEMBRANE PROTEIN-ASSOCIATED PROTEIN"/>
    <property type="match status" value="1"/>
</dbReference>
<dbReference type="OrthoDB" id="264603at2759"/>
<feature type="region of interest" description="Disordered" evidence="6">
    <location>
        <begin position="250"/>
        <end position="293"/>
    </location>
</feature>
<feature type="non-terminal residue" evidence="8">
    <location>
        <position position="1"/>
    </location>
</feature>
<evidence type="ECO:0000259" key="7">
    <source>
        <dbReference type="PROSITE" id="PS50202"/>
    </source>
</evidence>
<protein>
    <recommendedName>
        <fullName evidence="7">MSP domain-containing protein</fullName>
    </recommendedName>
</protein>
<dbReference type="Pfam" id="PF00635">
    <property type="entry name" value="Motile_Sperm"/>
    <property type="match status" value="1"/>
</dbReference>
<evidence type="ECO:0000256" key="4">
    <source>
        <dbReference type="ARBA" id="ARBA00022989"/>
    </source>
</evidence>
<dbReference type="GO" id="GO:0005789">
    <property type="term" value="C:endoplasmic reticulum membrane"/>
    <property type="evidence" value="ECO:0007669"/>
    <property type="project" value="InterPro"/>
</dbReference>